<sequence>MKDGAMIRAVIIDVDDTLCLTEAASFDLENEVLAELGRPPMSRTVHLSTWGEKLLDAMQHRSPGLDLDRFAALFPVFHQRYLAEGKLDVIPPENLGTLDELVADGRTVLLLTSRTGPEVGHLLAPDHLLADRVTAAYHQDNTRFHKPDPRVFDELLAETGIRPGECVYVGDSPGDAVAAGGAGIRFIACLQSGVRALDDFDSAHVTAAVDTFPEILPVIRSLP</sequence>
<dbReference type="Pfam" id="PF13419">
    <property type="entry name" value="HAD_2"/>
    <property type="match status" value="1"/>
</dbReference>
<dbReference type="InterPro" id="IPR050155">
    <property type="entry name" value="HAD-like_hydrolase_sf"/>
</dbReference>
<evidence type="ECO:0000313" key="2">
    <source>
        <dbReference type="Proteomes" id="UP000053244"/>
    </source>
</evidence>
<keyword evidence="2" id="KW-1185">Reference proteome</keyword>
<organism evidence="1 2">
    <name type="scientific">Actinoplanes awajinensis subsp. mycoplanecinus</name>
    <dbReference type="NCBI Taxonomy" id="135947"/>
    <lineage>
        <taxon>Bacteria</taxon>
        <taxon>Bacillati</taxon>
        <taxon>Actinomycetota</taxon>
        <taxon>Actinomycetes</taxon>
        <taxon>Micromonosporales</taxon>
        <taxon>Micromonosporaceae</taxon>
        <taxon>Actinoplanes</taxon>
    </lineage>
</organism>
<dbReference type="Gene3D" id="3.40.50.1000">
    <property type="entry name" value="HAD superfamily/HAD-like"/>
    <property type="match status" value="1"/>
</dbReference>
<dbReference type="PANTHER" id="PTHR43434:SF1">
    <property type="entry name" value="PHOSPHOGLYCOLATE PHOSPHATASE"/>
    <property type="match status" value="1"/>
</dbReference>
<gene>
    <name evidence="1" type="ORF">ADL15_31060</name>
</gene>
<dbReference type="PANTHER" id="PTHR43434">
    <property type="entry name" value="PHOSPHOGLYCOLATE PHOSPHATASE"/>
    <property type="match status" value="1"/>
</dbReference>
<dbReference type="SFLD" id="SFLDS00003">
    <property type="entry name" value="Haloacid_Dehalogenase"/>
    <property type="match status" value="1"/>
</dbReference>
<dbReference type="SFLD" id="SFLDG01129">
    <property type="entry name" value="C1.5:_HAD__Beta-PGM__Phosphata"/>
    <property type="match status" value="1"/>
</dbReference>
<dbReference type="EMBL" id="LLZH01000285">
    <property type="protein sequence ID" value="KUL28800.1"/>
    <property type="molecule type" value="Genomic_DNA"/>
</dbReference>
<evidence type="ECO:0000313" key="1">
    <source>
        <dbReference type="EMBL" id="KUL28800.1"/>
    </source>
</evidence>
<protein>
    <submittedName>
        <fullName evidence="1">Haloacid dehalogenase</fullName>
    </submittedName>
</protein>
<dbReference type="SUPFAM" id="SSF56784">
    <property type="entry name" value="HAD-like"/>
    <property type="match status" value="1"/>
</dbReference>
<comment type="caution">
    <text evidence="1">The sequence shown here is derived from an EMBL/GenBank/DDBJ whole genome shotgun (WGS) entry which is preliminary data.</text>
</comment>
<dbReference type="GO" id="GO:0008967">
    <property type="term" value="F:phosphoglycolate phosphatase activity"/>
    <property type="evidence" value="ECO:0007669"/>
    <property type="project" value="TreeGrafter"/>
</dbReference>
<dbReference type="InterPro" id="IPR041492">
    <property type="entry name" value="HAD_2"/>
</dbReference>
<dbReference type="Proteomes" id="UP000053244">
    <property type="component" value="Unassembled WGS sequence"/>
</dbReference>
<dbReference type="InterPro" id="IPR023198">
    <property type="entry name" value="PGP-like_dom2"/>
</dbReference>
<dbReference type="InterPro" id="IPR036412">
    <property type="entry name" value="HAD-like_sf"/>
</dbReference>
<dbReference type="GO" id="GO:0006281">
    <property type="term" value="P:DNA repair"/>
    <property type="evidence" value="ECO:0007669"/>
    <property type="project" value="TreeGrafter"/>
</dbReference>
<accession>A0A101JKY4</accession>
<name>A0A101JKY4_9ACTN</name>
<dbReference type="AlphaFoldDB" id="A0A101JKY4"/>
<dbReference type="OrthoDB" id="9797743at2"/>
<dbReference type="InterPro" id="IPR023214">
    <property type="entry name" value="HAD_sf"/>
</dbReference>
<dbReference type="Gene3D" id="1.10.150.240">
    <property type="entry name" value="Putative phosphatase, domain 2"/>
    <property type="match status" value="1"/>
</dbReference>
<proteinExistence type="predicted"/>
<reference evidence="1 2" key="1">
    <citation type="submission" date="2015-10" db="EMBL/GenBank/DDBJ databases">
        <authorList>
            <person name="Gilbert D.G."/>
        </authorList>
    </citation>
    <scope>NUCLEOTIDE SEQUENCE [LARGE SCALE GENOMIC DNA]</scope>
    <source>
        <strain evidence="1 2">NRRL B-16712</strain>
    </source>
</reference>